<feature type="domain" description="Tyrosine-protein phosphatase" evidence="2">
    <location>
        <begin position="115"/>
        <end position="257"/>
    </location>
</feature>
<dbReference type="SMART" id="SM00195">
    <property type="entry name" value="DSPc"/>
    <property type="match status" value="1"/>
</dbReference>
<feature type="region of interest" description="Disordered" evidence="1">
    <location>
        <begin position="1"/>
        <end position="26"/>
    </location>
</feature>
<sequence length="514" mass="56918">MLRVEDNADPSGGYRKMFSGSGSWTDGSPVKAISRPRFNSKARGLLLPLQPLSISRPKVEEWPTAGSDDLGVWPYASTPGVRRELVKIPGGSLGLGQSPREFESEKGKLAFFENVCSKITDHIYLGSDAIAKNREVLKQNGITHVLNCVGFICPEYFKGDLKYLTLWLRDSPSEDITSILYDVFDYFEDVREQGGRVFVHCSKGVSRSNSLVIAYLMWREKLSFEDAFQRVKAARGVTNPNMGFACQLLQFQKRVHAMPASPVSVLRMYRMAPHSENNPVHLVPKLLSNPGADNLDSRGAFVVCIPAAIYVWVGKNCVSVMSDNARIAALQVIRYEKAQVSVLTIREGEETSEFWKAIGTEQVSVDDDCHKAAPKRQRYYSTDINKTSPISPGGGERNVKSYDADFEIFRKALYGEFVPPALFRTGSETPPPARENRWGQLKWKFAEDAMKKLITPSKSSSDIHGGVESSVYHTDLSPVSSPGCDSYKNEPFTLSSPSSNGSEFSVLSAQPSPT</sequence>
<dbReference type="SUPFAM" id="SSF52799">
    <property type="entry name" value="(Phosphotyrosine protein) phosphatases II"/>
    <property type="match status" value="1"/>
</dbReference>
<evidence type="ECO:0000256" key="1">
    <source>
        <dbReference type="SAM" id="MobiDB-lite"/>
    </source>
</evidence>
<dbReference type="AlphaFoldDB" id="A0AAD8LWB2"/>
<comment type="caution">
    <text evidence="4">The sequence shown here is derived from an EMBL/GenBank/DDBJ whole genome shotgun (WGS) entry which is preliminary data.</text>
</comment>
<evidence type="ECO:0000259" key="3">
    <source>
        <dbReference type="PROSITE" id="PS50056"/>
    </source>
</evidence>
<feature type="domain" description="Tyrosine specific protein phosphatases" evidence="3">
    <location>
        <begin position="174"/>
        <end position="235"/>
    </location>
</feature>
<protein>
    <submittedName>
        <fullName evidence="4">Protein-tyrosine-phosphatase MKP1</fullName>
    </submittedName>
</protein>
<dbReference type="Gene3D" id="3.90.190.10">
    <property type="entry name" value="Protein tyrosine phosphatase superfamily"/>
    <property type="match status" value="1"/>
</dbReference>
<dbReference type="InterPro" id="IPR020422">
    <property type="entry name" value="TYR_PHOSPHATASE_DUAL_dom"/>
</dbReference>
<dbReference type="PANTHER" id="PTHR46381">
    <property type="entry name" value="MKPA PROTEIN"/>
    <property type="match status" value="1"/>
</dbReference>
<dbReference type="InterPro" id="IPR000340">
    <property type="entry name" value="Dual-sp_phosphatase_cat-dom"/>
</dbReference>
<gene>
    <name evidence="5" type="ORF">POM88_032802</name>
    <name evidence="4" type="ORF">POM88_054979</name>
</gene>
<dbReference type="PROSITE" id="PS50056">
    <property type="entry name" value="TYR_PHOSPHATASE_2"/>
    <property type="match status" value="1"/>
</dbReference>
<reference evidence="4" key="2">
    <citation type="submission" date="2023-05" db="EMBL/GenBank/DDBJ databases">
        <authorList>
            <person name="Schelkunov M.I."/>
        </authorList>
    </citation>
    <scope>NUCLEOTIDE SEQUENCE</scope>
    <source>
        <strain evidence="4">Hsosn_3</strain>
        <tissue evidence="4">Leaf</tissue>
    </source>
</reference>
<dbReference type="InterPro" id="IPR007122">
    <property type="entry name" value="Villin/Gelsolin"/>
</dbReference>
<dbReference type="Gene3D" id="3.40.20.10">
    <property type="entry name" value="Severin"/>
    <property type="match status" value="1"/>
</dbReference>
<evidence type="ECO:0000313" key="4">
    <source>
        <dbReference type="EMBL" id="KAK1348236.1"/>
    </source>
</evidence>
<dbReference type="InterPro" id="IPR000387">
    <property type="entry name" value="Tyr_Pase_dom"/>
</dbReference>
<dbReference type="PANTHER" id="PTHR46381:SF2">
    <property type="entry name" value="MAP KINASE PHOSPHATASE"/>
    <property type="match status" value="1"/>
</dbReference>
<name>A0AAD8LWB2_9APIA</name>
<dbReference type="GO" id="GO:0051015">
    <property type="term" value="F:actin filament binding"/>
    <property type="evidence" value="ECO:0007669"/>
    <property type="project" value="InterPro"/>
</dbReference>
<feature type="region of interest" description="Disordered" evidence="1">
    <location>
        <begin position="456"/>
        <end position="514"/>
    </location>
</feature>
<dbReference type="EMBL" id="JAUIZM010000149">
    <property type="protein sequence ID" value="KAK1348236.1"/>
    <property type="molecule type" value="Genomic_DNA"/>
</dbReference>
<dbReference type="SUPFAM" id="SSF55753">
    <property type="entry name" value="Actin depolymerizing proteins"/>
    <property type="match status" value="1"/>
</dbReference>
<evidence type="ECO:0000259" key="2">
    <source>
        <dbReference type="PROSITE" id="PS50054"/>
    </source>
</evidence>
<dbReference type="PROSITE" id="PS50054">
    <property type="entry name" value="TYR_PHOSPHATASE_DUAL"/>
    <property type="match status" value="1"/>
</dbReference>
<dbReference type="EMBL" id="JAUIZM010000007">
    <property type="protein sequence ID" value="KAK1376609.1"/>
    <property type="molecule type" value="Genomic_DNA"/>
</dbReference>
<dbReference type="Proteomes" id="UP001237642">
    <property type="component" value="Unassembled WGS sequence"/>
</dbReference>
<dbReference type="InterPro" id="IPR029006">
    <property type="entry name" value="ADF-H/Gelsolin-like_dom_sf"/>
</dbReference>
<proteinExistence type="predicted"/>
<evidence type="ECO:0000313" key="6">
    <source>
        <dbReference type="Proteomes" id="UP001237642"/>
    </source>
</evidence>
<dbReference type="CDD" id="cd14498">
    <property type="entry name" value="DSP"/>
    <property type="match status" value="1"/>
</dbReference>
<dbReference type="InterPro" id="IPR029021">
    <property type="entry name" value="Prot-tyrosine_phosphatase-like"/>
</dbReference>
<feature type="compositionally biased region" description="Polar residues" evidence="1">
    <location>
        <begin position="492"/>
        <end position="514"/>
    </location>
</feature>
<accession>A0AAD8LWB2</accession>
<keyword evidence="6" id="KW-1185">Reference proteome</keyword>
<reference evidence="4" key="1">
    <citation type="submission" date="2023-02" db="EMBL/GenBank/DDBJ databases">
        <title>Genome of toxic invasive species Heracleum sosnowskyi carries increased number of genes despite the absence of recent whole-genome duplications.</title>
        <authorList>
            <person name="Schelkunov M."/>
            <person name="Shtratnikova V."/>
            <person name="Makarenko M."/>
            <person name="Klepikova A."/>
            <person name="Omelchenko D."/>
            <person name="Novikova G."/>
            <person name="Obukhova E."/>
            <person name="Bogdanov V."/>
            <person name="Penin A."/>
            <person name="Logacheva M."/>
        </authorList>
    </citation>
    <scope>NUCLEOTIDE SEQUENCE</scope>
    <source>
        <strain evidence="4">Hsosn_3</strain>
        <tissue evidence="4">Leaf</tissue>
    </source>
</reference>
<dbReference type="Pfam" id="PF00782">
    <property type="entry name" value="DSPc"/>
    <property type="match status" value="1"/>
</dbReference>
<organism evidence="4 6">
    <name type="scientific">Heracleum sosnowskyi</name>
    <dbReference type="NCBI Taxonomy" id="360622"/>
    <lineage>
        <taxon>Eukaryota</taxon>
        <taxon>Viridiplantae</taxon>
        <taxon>Streptophyta</taxon>
        <taxon>Embryophyta</taxon>
        <taxon>Tracheophyta</taxon>
        <taxon>Spermatophyta</taxon>
        <taxon>Magnoliopsida</taxon>
        <taxon>eudicotyledons</taxon>
        <taxon>Gunneridae</taxon>
        <taxon>Pentapetalae</taxon>
        <taxon>asterids</taxon>
        <taxon>campanulids</taxon>
        <taxon>Apiales</taxon>
        <taxon>Apiaceae</taxon>
        <taxon>Apioideae</taxon>
        <taxon>apioid superclade</taxon>
        <taxon>Tordylieae</taxon>
        <taxon>Tordyliinae</taxon>
        <taxon>Heracleum</taxon>
    </lineage>
</organism>
<dbReference type="GO" id="GO:0016791">
    <property type="term" value="F:phosphatase activity"/>
    <property type="evidence" value="ECO:0007669"/>
    <property type="project" value="UniProtKB-ARBA"/>
</dbReference>
<evidence type="ECO:0000313" key="5">
    <source>
        <dbReference type="EMBL" id="KAK1376609.1"/>
    </source>
</evidence>
<dbReference type="SMART" id="SM00262">
    <property type="entry name" value="GEL"/>
    <property type="match status" value="1"/>
</dbReference>